<dbReference type="PANTHER" id="PTHR33337:SF30">
    <property type="entry name" value="DUF636 DOMAIN PROTEIN (AFU_ORTHOLOGUE AFUA_1G03180)"/>
    <property type="match status" value="1"/>
</dbReference>
<dbReference type="RefSeq" id="XP_064706548.1">
    <property type="nucleotide sequence ID" value="XM_064845694.1"/>
</dbReference>
<dbReference type="Gene3D" id="2.170.150.70">
    <property type="match status" value="1"/>
</dbReference>
<comment type="caution">
    <text evidence="7">The sequence shown here is derived from an EMBL/GenBank/DDBJ whole genome shotgun (WGS) entry which is preliminary data.</text>
</comment>
<evidence type="ECO:0000313" key="8">
    <source>
        <dbReference type="Proteomes" id="UP001358417"/>
    </source>
</evidence>
<comment type="similarity">
    <text evidence="1">Belongs to the Gfa family.</text>
</comment>
<reference evidence="7 8" key="1">
    <citation type="submission" date="2023-08" db="EMBL/GenBank/DDBJ databases">
        <title>Black Yeasts Isolated from many extreme environments.</title>
        <authorList>
            <person name="Coleine C."/>
            <person name="Stajich J.E."/>
            <person name="Selbmann L."/>
        </authorList>
    </citation>
    <scope>NUCLEOTIDE SEQUENCE [LARGE SCALE GENOMIC DNA]</scope>
    <source>
        <strain evidence="7 8">CCFEE 5792</strain>
    </source>
</reference>
<evidence type="ECO:0000256" key="4">
    <source>
        <dbReference type="ARBA" id="ARBA00023239"/>
    </source>
</evidence>
<sequence length="440" mass="47277">MSTTQPHQQEPHQFPLSTAQLSCLCGTVKEPGTLLVPSGQSKTFPVASHMCHCNSCRYVTGNILLSGPALTTSPSRASLAHCTAYATSAQFVRYFCTTCGCHCFTQNMAIARKELDVTTDPSSASSCPDEAKIESDDEEPEWYTNSGLIERDPAQIEADAPWATDLVNTLSHMFIADTLDGGIVPRLSNPASTKIPLFMDGYSDEATSPGSATSLESVLQLRLNNSKSTSPSSTASSSCLKAACHCGSVKLSIRRPDYAVDTQGVPARYIAEHATTKYPAWFCACRSDRTGNGAWFAQPWTYIPPANITFTFPVDDDDDPEGDERQVTVADVFQLSSSSSSPPNLPSGSPSTATATAKEAVSARLSQHRSSTSTTRSFCRTCGATVFYMHDERPSVVNVAVGILRADDGALASDWLDWVPGRVVCPEETTERTLLRALLG</sequence>
<dbReference type="PROSITE" id="PS51891">
    <property type="entry name" value="CENP_V_GFA"/>
    <property type="match status" value="1"/>
</dbReference>
<feature type="domain" description="CENP-V/GFA" evidence="6">
    <location>
        <begin position="17"/>
        <end position="152"/>
    </location>
</feature>
<feature type="region of interest" description="Disordered" evidence="5">
    <location>
        <begin position="119"/>
        <end position="140"/>
    </location>
</feature>
<proteinExistence type="inferred from homology"/>
<keyword evidence="3" id="KW-0862">Zinc</keyword>
<dbReference type="GeneID" id="89970292"/>
<name>A0AAV9NBJ9_9EURO</name>
<evidence type="ECO:0000313" key="7">
    <source>
        <dbReference type="EMBL" id="KAK5053106.1"/>
    </source>
</evidence>
<gene>
    <name evidence="7" type="ORF">LTR84_002080</name>
</gene>
<dbReference type="Proteomes" id="UP001358417">
    <property type="component" value="Unassembled WGS sequence"/>
</dbReference>
<dbReference type="GO" id="GO:0016846">
    <property type="term" value="F:carbon-sulfur lyase activity"/>
    <property type="evidence" value="ECO:0007669"/>
    <property type="project" value="InterPro"/>
</dbReference>
<keyword evidence="8" id="KW-1185">Reference proteome</keyword>
<evidence type="ECO:0000256" key="3">
    <source>
        <dbReference type="ARBA" id="ARBA00022833"/>
    </source>
</evidence>
<dbReference type="EMBL" id="JAVRRD010000012">
    <property type="protein sequence ID" value="KAK5053106.1"/>
    <property type="molecule type" value="Genomic_DNA"/>
</dbReference>
<dbReference type="AlphaFoldDB" id="A0AAV9NBJ9"/>
<dbReference type="InterPro" id="IPR006913">
    <property type="entry name" value="CENP-V/GFA"/>
</dbReference>
<organism evidence="7 8">
    <name type="scientific">Exophiala bonariae</name>
    <dbReference type="NCBI Taxonomy" id="1690606"/>
    <lineage>
        <taxon>Eukaryota</taxon>
        <taxon>Fungi</taxon>
        <taxon>Dikarya</taxon>
        <taxon>Ascomycota</taxon>
        <taxon>Pezizomycotina</taxon>
        <taxon>Eurotiomycetes</taxon>
        <taxon>Chaetothyriomycetidae</taxon>
        <taxon>Chaetothyriales</taxon>
        <taxon>Herpotrichiellaceae</taxon>
        <taxon>Exophiala</taxon>
    </lineage>
</organism>
<evidence type="ECO:0000259" key="6">
    <source>
        <dbReference type="PROSITE" id="PS51891"/>
    </source>
</evidence>
<dbReference type="SUPFAM" id="SSF51316">
    <property type="entry name" value="Mss4-like"/>
    <property type="match status" value="2"/>
</dbReference>
<dbReference type="GO" id="GO:0046872">
    <property type="term" value="F:metal ion binding"/>
    <property type="evidence" value="ECO:0007669"/>
    <property type="project" value="UniProtKB-KW"/>
</dbReference>
<keyword evidence="4" id="KW-0456">Lyase</keyword>
<dbReference type="PANTHER" id="PTHR33337">
    <property type="entry name" value="GFA DOMAIN-CONTAINING PROTEIN"/>
    <property type="match status" value="1"/>
</dbReference>
<evidence type="ECO:0000256" key="5">
    <source>
        <dbReference type="SAM" id="MobiDB-lite"/>
    </source>
</evidence>
<dbReference type="Pfam" id="PF04828">
    <property type="entry name" value="GFA"/>
    <property type="match status" value="1"/>
</dbReference>
<dbReference type="InterPro" id="IPR011057">
    <property type="entry name" value="Mss4-like_sf"/>
</dbReference>
<evidence type="ECO:0000256" key="1">
    <source>
        <dbReference type="ARBA" id="ARBA00005495"/>
    </source>
</evidence>
<dbReference type="Gene3D" id="3.90.1590.10">
    <property type="entry name" value="glutathione-dependent formaldehyde- activating enzyme (gfa)"/>
    <property type="match status" value="1"/>
</dbReference>
<protein>
    <recommendedName>
        <fullName evidence="6">CENP-V/GFA domain-containing protein</fullName>
    </recommendedName>
</protein>
<keyword evidence="2" id="KW-0479">Metal-binding</keyword>
<accession>A0AAV9NBJ9</accession>
<evidence type="ECO:0000256" key="2">
    <source>
        <dbReference type="ARBA" id="ARBA00022723"/>
    </source>
</evidence>